<keyword evidence="9" id="KW-1185">Reference proteome</keyword>
<feature type="transmembrane region" description="Helical" evidence="6">
    <location>
        <begin position="29"/>
        <end position="48"/>
    </location>
</feature>
<protein>
    <recommendedName>
        <fullName evidence="7">TLC domain-containing protein</fullName>
    </recommendedName>
</protein>
<evidence type="ECO:0000259" key="7">
    <source>
        <dbReference type="PROSITE" id="PS50922"/>
    </source>
</evidence>
<keyword evidence="3 6" id="KW-1133">Transmembrane helix</keyword>
<evidence type="ECO:0000313" key="8">
    <source>
        <dbReference type="EMBL" id="CAK9077285.1"/>
    </source>
</evidence>
<accession>A0ABP0PRD0</accession>
<evidence type="ECO:0000256" key="3">
    <source>
        <dbReference type="ARBA" id="ARBA00022989"/>
    </source>
</evidence>
<comment type="subcellular location">
    <subcellularLocation>
        <location evidence="1">Membrane</location>
        <topology evidence="1">Multi-pass membrane protein</topology>
    </subcellularLocation>
</comment>
<dbReference type="Pfam" id="PF03798">
    <property type="entry name" value="TRAM_LAG1_CLN8"/>
    <property type="match status" value="1"/>
</dbReference>
<proteinExistence type="predicted"/>
<feature type="domain" description="TLC" evidence="7">
    <location>
        <begin position="1"/>
        <end position="132"/>
    </location>
</feature>
<organism evidence="8 9">
    <name type="scientific">Durusdinium trenchii</name>
    <dbReference type="NCBI Taxonomy" id="1381693"/>
    <lineage>
        <taxon>Eukaryota</taxon>
        <taxon>Sar</taxon>
        <taxon>Alveolata</taxon>
        <taxon>Dinophyceae</taxon>
        <taxon>Suessiales</taxon>
        <taxon>Symbiodiniaceae</taxon>
        <taxon>Durusdinium</taxon>
    </lineage>
</organism>
<evidence type="ECO:0000256" key="6">
    <source>
        <dbReference type="SAM" id="Phobius"/>
    </source>
</evidence>
<evidence type="ECO:0000256" key="5">
    <source>
        <dbReference type="PROSITE-ProRule" id="PRU00205"/>
    </source>
</evidence>
<comment type="caution">
    <text evidence="8">The sequence shown here is derived from an EMBL/GenBank/DDBJ whole genome shotgun (WGS) entry which is preliminary data.</text>
</comment>
<keyword evidence="2 5" id="KW-0812">Transmembrane</keyword>
<sequence>MWAGRLIHHIIQTCANTPCIFRTSPSEALALRSVLCIAYFAEFSNIFLRLSNLLRRRKSPGRVLQAMNLALLGSFAVSRLGNFFFAVRIFWQARSHIHPQIFKMLTSIQVSGYLLNLLWFFKIAKIAMKPAQKLA</sequence>
<gene>
    <name evidence="8" type="ORF">CCMP2556_LOCUS38105</name>
</gene>
<keyword evidence="4 5" id="KW-0472">Membrane</keyword>
<dbReference type="PROSITE" id="PS50922">
    <property type="entry name" value="TLC"/>
    <property type="match status" value="1"/>
</dbReference>
<dbReference type="Proteomes" id="UP001642484">
    <property type="component" value="Unassembled WGS sequence"/>
</dbReference>
<reference evidence="8 9" key="1">
    <citation type="submission" date="2024-02" db="EMBL/GenBank/DDBJ databases">
        <authorList>
            <person name="Chen Y."/>
            <person name="Shah S."/>
            <person name="Dougan E. K."/>
            <person name="Thang M."/>
            <person name="Chan C."/>
        </authorList>
    </citation>
    <scope>NUCLEOTIDE SEQUENCE [LARGE SCALE GENOMIC DNA]</scope>
</reference>
<name>A0ABP0PRD0_9DINO</name>
<feature type="transmembrane region" description="Helical" evidence="6">
    <location>
        <begin position="69"/>
        <end position="89"/>
    </location>
</feature>
<evidence type="ECO:0000313" key="9">
    <source>
        <dbReference type="Proteomes" id="UP001642484"/>
    </source>
</evidence>
<dbReference type="EMBL" id="CAXAMN010023373">
    <property type="protein sequence ID" value="CAK9077285.1"/>
    <property type="molecule type" value="Genomic_DNA"/>
</dbReference>
<dbReference type="InterPro" id="IPR006634">
    <property type="entry name" value="TLC-dom"/>
</dbReference>
<evidence type="ECO:0000256" key="4">
    <source>
        <dbReference type="ARBA" id="ARBA00023136"/>
    </source>
</evidence>
<evidence type="ECO:0000256" key="1">
    <source>
        <dbReference type="ARBA" id="ARBA00004141"/>
    </source>
</evidence>
<evidence type="ECO:0000256" key="2">
    <source>
        <dbReference type="ARBA" id="ARBA00022692"/>
    </source>
</evidence>
<feature type="transmembrane region" description="Helical" evidence="6">
    <location>
        <begin position="101"/>
        <end position="121"/>
    </location>
</feature>